<reference evidence="3" key="2">
    <citation type="submission" date="2010-05" db="EMBL/GenBank/DDBJ databases">
        <title>The genome sequence of Magnaporthe poae strain ATCC 64411.</title>
        <authorList>
            <person name="Ma L.-J."/>
            <person name="Dead R."/>
            <person name="Young S."/>
            <person name="Zeng Q."/>
            <person name="Koehrsen M."/>
            <person name="Alvarado L."/>
            <person name="Berlin A."/>
            <person name="Chapman S.B."/>
            <person name="Chen Z."/>
            <person name="Freedman E."/>
            <person name="Gellesch M."/>
            <person name="Goldberg J."/>
            <person name="Griggs A."/>
            <person name="Gujja S."/>
            <person name="Heilman E.R."/>
            <person name="Heiman D."/>
            <person name="Hepburn T."/>
            <person name="Howarth C."/>
            <person name="Jen D."/>
            <person name="Larson L."/>
            <person name="Mehta T."/>
            <person name="Neiman D."/>
            <person name="Pearson M."/>
            <person name="Roberts A."/>
            <person name="Saif S."/>
            <person name="Shea T."/>
            <person name="Shenoy N."/>
            <person name="Sisk P."/>
            <person name="Stolte C."/>
            <person name="Sykes S."/>
            <person name="Walk T."/>
            <person name="White J."/>
            <person name="Yandava C."/>
            <person name="Haas B."/>
            <person name="Nusbaum C."/>
            <person name="Birren B."/>
        </authorList>
    </citation>
    <scope>NUCLEOTIDE SEQUENCE [LARGE SCALE GENOMIC DNA]</scope>
    <source>
        <strain evidence="3">ATCC 64411 / 73-15</strain>
    </source>
</reference>
<organism evidence="2 3">
    <name type="scientific">Magnaporthiopsis poae (strain ATCC 64411 / 73-15)</name>
    <name type="common">Kentucky bluegrass fungus</name>
    <name type="synonym">Magnaporthe poae</name>
    <dbReference type="NCBI Taxonomy" id="644358"/>
    <lineage>
        <taxon>Eukaryota</taxon>
        <taxon>Fungi</taxon>
        <taxon>Dikarya</taxon>
        <taxon>Ascomycota</taxon>
        <taxon>Pezizomycotina</taxon>
        <taxon>Sordariomycetes</taxon>
        <taxon>Sordariomycetidae</taxon>
        <taxon>Magnaporthales</taxon>
        <taxon>Magnaporthaceae</taxon>
        <taxon>Magnaporthiopsis</taxon>
    </lineage>
</organism>
<name>A0A0C4DRI4_MAGP6</name>
<dbReference type="EnsemblFungi" id="MAPG_02493T0">
    <property type="protein sequence ID" value="MAPG_02493T0"/>
    <property type="gene ID" value="MAPG_02493"/>
</dbReference>
<sequence length="183" mass="19747">MGGTKPAEGTWDVRCGCCSCPFRYAPRLSRADHAGADGLGWAEQVLCLKAGSGKPRMFSDNCDDDGVWVGVGHLRPREHCAVITSHSEPTPTTPSFANLQVRLSFASSMPSSPLPPPPSVVRAIFLGGCPPTPTLTPTPAFWRPPARRPGVRRVIPGVVRLAEPVLDVQLMRNQTLARRKMVV</sequence>
<accession>A0A0C4DRI4</accession>
<reference evidence="2" key="5">
    <citation type="submission" date="2015-06" db="UniProtKB">
        <authorList>
            <consortium name="EnsemblFungi"/>
        </authorList>
    </citation>
    <scope>IDENTIFICATION</scope>
    <source>
        <strain evidence="2">ATCC 64411</strain>
    </source>
</reference>
<evidence type="ECO:0000313" key="1">
    <source>
        <dbReference type="EMBL" id="KLU83433.1"/>
    </source>
</evidence>
<gene>
    <name evidence="1" type="ORF">MAPG_02493</name>
</gene>
<evidence type="ECO:0000313" key="3">
    <source>
        <dbReference type="Proteomes" id="UP000011715"/>
    </source>
</evidence>
<dbReference type="AlphaFoldDB" id="A0A0C4DRI4"/>
<keyword evidence="3" id="KW-1185">Reference proteome</keyword>
<proteinExistence type="predicted"/>
<dbReference type="VEuPathDB" id="FungiDB:MAPG_02493"/>
<evidence type="ECO:0000313" key="2">
    <source>
        <dbReference type="EnsemblFungi" id="MAPG_02493T0"/>
    </source>
</evidence>
<protein>
    <submittedName>
        <fullName evidence="1 2">Uncharacterized protein</fullName>
    </submittedName>
</protein>
<reference evidence="1" key="1">
    <citation type="submission" date="2010-05" db="EMBL/GenBank/DDBJ databases">
        <title>The Genome Sequence of Magnaporthe poae strain ATCC 64411.</title>
        <authorList>
            <consortium name="The Broad Institute Genome Sequencing Platform"/>
            <consortium name="Broad Institute Genome Sequencing Center for Infectious Disease"/>
            <person name="Ma L.-J."/>
            <person name="Dead R."/>
            <person name="Young S."/>
            <person name="Zeng Q."/>
            <person name="Koehrsen M."/>
            <person name="Alvarado L."/>
            <person name="Berlin A."/>
            <person name="Chapman S.B."/>
            <person name="Chen Z."/>
            <person name="Freedman E."/>
            <person name="Gellesch M."/>
            <person name="Goldberg J."/>
            <person name="Griggs A."/>
            <person name="Gujja S."/>
            <person name="Heilman E.R."/>
            <person name="Heiman D."/>
            <person name="Hepburn T."/>
            <person name="Howarth C."/>
            <person name="Jen D."/>
            <person name="Larson L."/>
            <person name="Mehta T."/>
            <person name="Neiman D."/>
            <person name="Pearson M."/>
            <person name="Roberts A."/>
            <person name="Saif S."/>
            <person name="Shea T."/>
            <person name="Shenoy N."/>
            <person name="Sisk P."/>
            <person name="Stolte C."/>
            <person name="Sykes S."/>
            <person name="Walk T."/>
            <person name="White J."/>
            <person name="Yandava C."/>
            <person name="Haas B."/>
            <person name="Nusbaum C."/>
            <person name="Birren B."/>
        </authorList>
    </citation>
    <scope>NUCLEOTIDE SEQUENCE</scope>
    <source>
        <strain evidence="1">ATCC 64411</strain>
    </source>
</reference>
<dbReference type="EMBL" id="GL876967">
    <property type="protein sequence ID" value="KLU83433.1"/>
    <property type="molecule type" value="Genomic_DNA"/>
</dbReference>
<dbReference type="EMBL" id="ADBL01000622">
    <property type="status" value="NOT_ANNOTATED_CDS"/>
    <property type="molecule type" value="Genomic_DNA"/>
</dbReference>
<dbReference type="Proteomes" id="UP000011715">
    <property type="component" value="Unassembled WGS sequence"/>
</dbReference>
<reference evidence="1" key="3">
    <citation type="submission" date="2011-03" db="EMBL/GenBank/DDBJ databases">
        <title>Annotation of Magnaporthe poae ATCC 64411.</title>
        <authorList>
            <person name="Ma L.-J."/>
            <person name="Dead R."/>
            <person name="Young S.K."/>
            <person name="Zeng Q."/>
            <person name="Gargeya S."/>
            <person name="Fitzgerald M."/>
            <person name="Haas B."/>
            <person name="Abouelleil A."/>
            <person name="Alvarado L."/>
            <person name="Arachchi H.M."/>
            <person name="Berlin A."/>
            <person name="Brown A."/>
            <person name="Chapman S.B."/>
            <person name="Chen Z."/>
            <person name="Dunbar C."/>
            <person name="Freedman E."/>
            <person name="Gearin G."/>
            <person name="Gellesch M."/>
            <person name="Goldberg J."/>
            <person name="Griggs A."/>
            <person name="Gujja S."/>
            <person name="Heiman D."/>
            <person name="Howarth C."/>
            <person name="Larson L."/>
            <person name="Lui A."/>
            <person name="MacDonald P.J.P."/>
            <person name="Mehta T."/>
            <person name="Montmayeur A."/>
            <person name="Murphy C."/>
            <person name="Neiman D."/>
            <person name="Pearson M."/>
            <person name="Priest M."/>
            <person name="Roberts A."/>
            <person name="Saif S."/>
            <person name="Shea T."/>
            <person name="Shenoy N."/>
            <person name="Sisk P."/>
            <person name="Stolte C."/>
            <person name="Sykes S."/>
            <person name="Yandava C."/>
            <person name="Wortman J."/>
            <person name="Nusbaum C."/>
            <person name="Birren B."/>
        </authorList>
    </citation>
    <scope>NUCLEOTIDE SEQUENCE</scope>
    <source>
        <strain evidence="1">ATCC 64411</strain>
    </source>
</reference>
<reference evidence="2" key="4">
    <citation type="journal article" date="2015" name="G3 (Bethesda)">
        <title>Genome sequences of three phytopathogenic species of the Magnaporthaceae family of fungi.</title>
        <authorList>
            <person name="Okagaki L.H."/>
            <person name="Nunes C.C."/>
            <person name="Sailsbery J."/>
            <person name="Clay B."/>
            <person name="Brown D."/>
            <person name="John T."/>
            <person name="Oh Y."/>
            <person name="Young N."/>
            <person name="Fitzgerald M."/>
            <person name="Haas B.J."/>
            <person name="Zeng Q."/>
            <person name="Young S."/>
            <person name="Adiconis X."/>
            <person name="Fan L."/>
            <person name="Levin J.Z."/>
            <person name="Mitchell T.K."/>
            <person name="Okubara P.A."/>
            <person name="Farman M.L."/>
            <person name="Kohn L.M."/>
            <person name="Birren B."/>
            <person name="Ma L.-J."/>
            <person name="Dean R.A."/>
        </authorList>
    </citation>
    <scope>NUCLEOTIDE SEQUENCE</scope>
    <source>
        <strain evidence="2">ATCC 64411 / 73-15</strain>
    </source>
</reference>